<keyword evidence="1" id="KW-0969">Cilium</keyword>
<reference evidence="2" key="1">
    <citation type="journal article" date="2019" name="Int. J. Syst. Evol. Microbiol.">
        <title>The Global Catalogue of Microorganisms (GCM) 10K type strain sequencing project: providing services to taxonomists for standard genome sequencing and annotation.</title>
        <authorList>
            <consortium name="The Broad Institute Genomics Platform"/>
            <consortium name="The Broad Institute Genome Sequencing Center for Infectious Disease"/>
            <person name="Wu L."/>
            <person name="Ma J."/>
        </authorList>
    </citation>
    <scope>NUCLEOTIDE SEQUENCE [LARGE SCALE GENOMIC DNA]</scope>
    <source>
        <strain evidence="2">KACC 11407</strain>
    </source>
</reference>
<keyword evidence="2" id="KW-1185">Reference proteome</keyword>
<dbReference type="InterPro" id="IPR036679">
    <property type="entry name" value="FlgN-like_sf"/>
</dbReference>
<evidence type="ECO:0000313" key="1">
    <source>
        <dbReference type="EMBL" id="MFC5569004.1"/>
    </source>
</evidence>
<gene>
    <name evidence="1" type="ORF">ACFPN1_02855</name>
</gene>
<organism evidence="1 2">
    <name type="scientific">Lysobacter yangpyeongensis</name>
    <dbReference type="NCBI Taxonomy" id="346182"/>
    <lineage>
        <taxon>Bacteria</taxon>
        <taxon>Pseudomonadati</taxon>
        <taxon>Pseudomonadota</taxon>
        <taxon>Gammaproteobacteria</taxon>
        <taxon>Lysobacterales</taxon>
        <taxon>Lysobacteraceae</taxon>
        <taxon>Lysobacter</taxon>
    </lineage>
</organism>
<dbReference type="RefSeq" id="WP_386752812.1">
    <property type="nucleotide sequence ID" value="NZ_JBHSNM010000001.1"/>
</dbReference>
<dbReference type="SUPFAM" id="SSF140566">
    <property type="entry name" value="FlgN-like"/>
    <property type="match status" value="1"/>
</dbReference>
<dbReference type="Proteomes" id="UP001596036">
    <property type="component" value="Unassembled WGS sequence"/>
</dbReference>
<evidence type="ECO:0000313" key="2">
    <source>
        <dbReference type="Proteomes" id="UP001596036"/>
    </source>
</evidence>
<comment type="caution">
    <text evidence="1">The sequence shown here is derived from an EMBL/GenBank/DDBJ whole genome shotgun (WGS) entry which is preliminary data.</text>
</comment>
<keyword evidence="1" id="KW-0966">Cell projection</keyword>
<keyword evidence="1" id="KW-0282">Flagellum</keyword>
<proteinExistence type="predicted"/>
<protein>
    <submittedName>
        <fullName evidence="1">Flagellar protein FlgN</fullName>
    </submittedName>
</protein>
<accession>A0ABW0SJ81</accession>
<name>A0ABW0SJ81_9GAMM</name>
<sequence length="111" mass="11908">MPAVHPLEALERALNAERRALLEHDADALLSSTAAKLAALREAESLPSRAVDEARLLALRDFNQANGILLARRRREVGWALRHLGRVESTGVYDATGQSGASPTARCLGVG</sequence>
<dbReference type="EMBL" id="JBHSNM010000001">
    <property type="protein sequence ID" value="MFC5569004.1"/>
    <property type="molecule type" value="Genomic_DNA"/>
</dbReference>